<dbReference type="KEGG" id="lum:CNR27_07855"/>
<feature type="domain" description="ABM" evidence="1">
    <location>
        <begin position="1"/>
        <end position="77"/>
    </location>
</feature>
<dbReference type="SUPFAM" id="SSF54909">
    <property type="entry name" value="Dimeric alpha+beta barrel"/>
    <property type="match status" value="1"/>
</dbReference>
<evidence type="ECO:0000313" key="3">
    <source>
        <dbReference type="Proteomes" id="UP000218968"/>
    </source>
</evidence>
<dbReference type="Pfam" id="PF03992">
    <property type="entry name" value="ABM"/>
    <property type="match status" value="1"/>
</dbReference>
<sequence length="108" mass="11982">MITELALLRIRQHTNSAFETAFNGVAPLLRSAEGHLQHRLVRTLDQDDLYLLEVDWRDLAAHVEGFEPSDAHAGFMAALTPFLAGEPTVVHVPSRRFSPPPSGGHENF</sequence>
<dbReference type="RefSeq" id="WP_096297709.1">
    <property type="nucleotide sequence ID" value="NZ_CP023406.1"/>
</dbReference>
<name>A0A290XE02_9GAMM</name>
<dbReference type="AlphaFoldDB" id="A0A290XE02"/>
<dbReference type="InterPro" id="IPR011008">
    <property type="entry name" value="Dimeric_a/b-barrel"/>
</dbReference>
<evidence type="ECO:0000259" key="1">
    <source>
        <dbReference type="Pfam" id="PF03992"/>
    </source>
</evidence>
<dbReference type="EMBL" id="CP023406">
    <property type="protein sequence ID" value="ATD67357.1"/>
    <property type="molecule type" value="Genomic_DNA"/>
</dbReference>
<dbReference type="InterPro" id="IPR007138">
    <property type="entry name" value="ABM_dom"/>
</dbReference>
<organism evidence="2 3">
    <name type="scientific">Luteimonas chenhongjianii</name>
    <dbReference type="NCBI Taxonomy" id="2006110"/>
    <lineage>
        <taxon>Bacteria</taxon>
        <taxon>Pseudomonadati</taxon>
        <taxon>Pseudomonadota</taxon>
        <taxon>Gammaproteobacteria</taxon>
        <taxon>Lysobacterales</taxon>
        <taxon>Lysobacteraceae</taxon>
        <taxon>Luteimonas</taxon>
    </lineage>
</organism>
<proteinExistence type="predicted"/>
<accession>A0A290XE02</accession>
<dbReference type="Proteomes" id="UP000218968">
    <property type="component" value="Chromosome"/>
</dbReference>
<evidence type="ECO:0000313" key="2">
    <source>
        <dbReference type="EMBL" id="ATD67357.1"/>
    </source>
</evidence>
<keyword evidence="3" id="KW-1185">Reference proteome</keyword>
<dbReference type="OrthoDB" id="9798157at2"/>
<gene>
    <name evidence="2" type="ORF">CNR27_07855</name>
</gene>
<reference evidence="3" key="1">
    <citation type="submission" date="2017-09" db="EMBL/GenBank/DDBJ databases">
        <title>Luteimonas liuhanmingii sp.nov., isolated from the intestinal contents of Tibetan Plateau Pika in Yushu, Qinghai Province, China.</title>
        <authorList>
            <person name="Gui Z."/>
        </authorList>
    </citation>
    <scope>NUCLEOTIDE SEQUENCE [LARGE SCALE GENOMIC DNA]</scope>
    <source>
        <strain evidence="3">100111</strain>
    </source>
</reference>
<dbReference type="Gene3D" id="3.30.70.100">
    <property type="match status" value="1"/>
</dbReference>
<protein>
    <recommendedName>
        <fullName evidence="1">ABM domain-containing protein</fullName>
    </recommendedName>
</protein>